<dbReference type="AlphaFoldDB" id="A0A1Y6BJE8"/>
<proteinExistence type="predicted"/>
<keyword evidence="1" id="KW-0472">Membrane</keyword>
<organism evidence="3 4">
    <name type="scientific">Tistlia consotensis USBA 355</name>
    <dbReference type="NCBI Taxonomy" id="560819"/>
    <lineage>
        <taxon>Bacteria</taxon>
        <taxon>Pseudomonadati</taxon>
        <taxon>Pseudomonadota</taxon>
        <taxon>Alphaproteobacteria</taxon>
        <taxon>Rhodospirillales</taxon>
        <taxon>Rhodovibrionaceae</taxon>
        <taxon>Tistlia</taxon>
    </lineage>
</organism>
<name>A0A1Y6BJE8_9PROT</name>
<sequence length="209" mass="22071">MLAPSTHRPPSPGFASLVRRFLRAREGVAAIEFAFVGMLIVVAAIGLIELAMILFVDSLMEGGLREAARYGVTGFESSGTTREAEVLAIVGQHTHGLVDMDKVQLQTLVYPGFADVGQPEPFTDENGNGQYDSSPAEPFVDVNGNGQWDADMGAAGLGGPGDIVLYTLRYDWPLMTGLLDDLIGQNGKMPLSASIIVRNEPFGTSGGGG</sequence>
<gene>
    <name evidence="3" type="ORF">SAMN05428998_105107</name>
</gene>
<evidence type="ECO:0000256" key="1">
    <source>
        <dbReference type="SAM" id="Phobius"/>
    </source>
</evidence>
<dbReference type="STRING" id="560819.SAMN05428998_105107"/>
<accession>A0A1Y6BJE8</accession>
<evidence type="ECO:0000259" key="2">
    <source>
        <dbReference type="Pfam" id="PF07811"/>
    </source>
</evidence>
<feature type="transmembrane region" description="Helical" evidence="1">
    <location>
        <begin position="33"/>
        <end position="56"/>
    </location>
</feature>
<feature type="domain" description="TadE-like" evidence="2">
    <location>
        <begin position="27"/>
        <end position="69"/>
    </location>
</feature>
<dbReference type="RefSeq" id="WP_085122122.1">
    <property type="nucleotide sequence ID" value="NZ_FWZX01000005.1"/>
</dbReference>
<keyword evidence="4" id="KW-1185">Reference proteome</keyword>
<keyword evidence="1" id="KW-1133">Transmembrane helix</keyword>
<dbReference type="InterPro" id="IPR012495">
    <property type="entry name" value="TadE-like_dom"/>
</dbReference>
<reference evidence="3 4" key="1">
    <citation type="submission" date="2017-04" db="EMBL/GenBank/DDBJ databases">
        <authorList>
            <person name="Afonso C.L."/>
            <person name="Miller P.J."/>
            <person name="Scott M.A."/>
            <person name="Spackman E."/>
            <person name="Goraichik I."/>
            <person name="Dimitrov K.M."/>
            <person name="Suarez D.L."/>
            <person name="Swayne D.E."/>
        </authorList>
    </citation>
    <scope>NUCLEOTIDE SEQUENCE [LARGE SCALE GENOMIC DNA]</scope>
    <source>
        <strain evidence="3 4">USBA 355</strain>
    </source>
</reference>
<dbReference type="EMBL" id="FWZX01000005">
    <property type="protein sequence ID" value="SMF12724.1"/>
    <property type="molecule type" value="Genomic_DNA"/>
</dbReference>
<protein>
    <submittedName>
        <fullName evidence="3">TadE-like protein</fullName>
    </submittedName>
</protein>
<keyword evidence="1" id="KW-0812">Transmembrane</keyword>
<dbReference type="Proteomes" id="UP000192917">
    <property type="component" value="Unassembled WGS sequence"/>
</dbReference>
<evidence type="ECO:0000313" key="3">
    <source>
        <dbReference type="EMBL" id="SMF12724.1"/>
    </source>
</evidence>
<dbReference type="Pfam" id="PF07811">
    <property type="entry name" value="TadE"/>
    <property type="match status" value="1"/>
</dbReference>
<evidence type="ECO:0000313" key="4">
    <source>
        <dbReference type="Proteomes" id="UP000192917"/>
    </source>
</evidence>